<sequence length="54" mass="6128">MFDRKVLLGIGIGIVFTTIAMYSINSGHSMTKGEIEEKAYHYGMKYPNDMKVIK</sequence>
<keyword evidence="1" id="KW-1133">Transmembrane helix</keyword>
<evidence type="ECO:0000256" key="1">
    <source>
        <dbReference type="SAM" id="Phobius"/>
    </source>
</evidence>
<dbReference type="Proteomes" id="UP001623592">
    <property type="component" value="Unassembled WGS sequence"/>
</dbReference>
<organism evidence="2 3">
    <name type="scientific">Clostridium neuense</name>
    <dbReference type="NCBI Taxonomy" id="1728934"/>
    <lineage>
        <taxon>Bacteria</taxon>
        <taxon>Bacillati</taxon>
        <taxon>Bacillota</taxon>
        <taxon>Clostridia</taxon>
        <taxon>Eubacteriales</taxon>
        <taxon>Clostridiaceae</taxon>
        <taxon>Clostridium</taxon>
    </lineage>
</organism>
<reference evidence="2 3" key="1">
    <citation type="submission" date="2024-11" db="EMBL/GenBank/DDBJ databases">
        <authorList>
            <person name="Heng Y.C."/>
            <person name="Lim A.C.H."/>
            <person name="Lee J.K.Y."/>
            <person name="Kittelmann S."/>
        </authorList>
    </citation>
    <scope>NUCLEOTIDE SEQUENCE [LARGE SCALE GENOMIC DNA]</scope>
    <source>
        <strain evidence="2 3">WILCCON 0114</strain>
    </source>
</reference>
<dbReference type="EMBL" id="JBJIAA010000011">
    <property type="protein sequence ID" value="MFL0251614.1"/>
    <property type="molecule type" value="Genomic_DNA"/>
</dbReference>
<feature type="transmembrane region" description="Helical" evidence="1">
    <location>
        <begin position="6"/>
        <end position="24"/>
    </location>
</feature>
<proteinExistence type="predicted"/>
<name>A0ABW8TGF6_9CLOT</name>
<evidence type="ECO:0000313" key="3">
    <source>
        <dbReference type="Proteomes" id="UP001623592"/>
    </source>
</evidence>
<keyword evidence="1" id="KW-0472">Membrane</keyword>
<dbReference type="RefSeq" id="WP_406788265.1">
    <property type="nucleotide sequence ID" value="NZ_JBJIAA010000011.1"/>
</dbReference>
<keyword evidence="3" id="KW-1185">Reference proteome</keyword>
<comment type="caution">
    <text evidence="2">The sequence shown here is derived from an EMBL/GenBank/DDBJ whole genome shotgun (WGS) entry which is preliminary data.</text>
</comment>
<accession>A0ABW8TGF6</accession>
<keyword evidence="1" id="KW-0812">Transmembrane</keyword>
<evidence type="ECO:0000313" key="2">
    <source>
        <dbReference type="EMBL" id="MFL0251614.1"/>
    </source>
</evidence>
<protein>
    <submittedName>
        <fullName evidence="2">Uncharacterized protein</fullName>
    </submittedName>
</protein>
<gene>
    <name evidence="2" type="ORF">ACJDT4_14420</name>
</gene>